<dbReference type="InterPro" id="IPR034006">
    <property type="entry name" value="M3B_PepF_2"/>
</dbReference>
<dbReference type="PANTHER" id="PTHR34217">
    <property type="entry name" value="METAL-DEPENDENT CARBOXYPEPTIDASE"/>
    <property type="match status" value="1"/>
</dbReference>
<evidence type="ECO:0000256" key="2">
    <source>
        <dbReference type="ARBA" id="ARBA00022723"/>
    </source>
</evidence>
<proteinExistence type="inferred from homology"/>
<evidence type="ECO:0000256" key="5">
    <source>
        <dbReference type="ARBA" id="ARBA00023049"/>
    </source>
</evidence>
<evidence type="ECO:0000256" key="4">
    <source>
        <dbReference type="ARBA" id="ARBA00022833"/>
    </source>
</evidence>
<evidence type="ECO:0000313" key="9">
    <source>
        <dbReference type="EMBL" id="MBY0099704.1"/>
    </source>
</evidence>
<dbReference type="Proteomes" id="UP000769780">
    <property type="component" value="Unassembled WGS sequence"/>
</dbReference>
<comment type="caution">
    <text evidence="9">The sequence shown here is derived from an EMBL/GenBank/DDBJ whole genome shotgun (WGS) entry which is preliminary data.</text>
</comment>
<evidence type="ECO:0000313" key="10">
    <source>
        <dbReference type="Proteomes" id="UP000769780"/>
    </source>
</evidence>
<comment type="cofactor">
    <cofactor evidence="6">
        <name>Zn(2+)</name>
        <dbReference type="ChEBI" id="CHEBI:29105"/>
    </cofactor>
    <text evidence="6">Binds 1 zinc ion.</text>
</comment>
<keyword evidence="4 6" id="KW-0862">Zinc</keyword>
<sequence length="597" mass="68532">METKISENWDLDSLYKGGKASTKLEETILQLKDELVVLQKELHTYKGLEDGGDLVEYLIKVQEYKLAAFELDEFLICLYSVNVNDPDVSKLIEESSTLKAGLESLLIDVDQVLANLSYSQWHALMQHKEIQKVQFYLEERKQRVANKLPLEIEKIINALSVNGFIGWEDHYEQLMGELRFTVEKDGELEEMSIGQALSYAAFSSNPSIRQKTGQVVVKGLAEKADSFASILNRIIGFRLDVYKQRGWNNVLKESMEQNRVNETSVHAMLSSIKENREIAHTFYKRKAQVMKIDKLAWYDTESPSFHSSKIIPYDEAAKIVINQFYQFSEKLGQFAERAFHEGWIEAEDRKGKMHGGFCAYMPIKKESRIFLTYTGSYQDIVTIAHELGHAYHNFILQDEPAFAQEVSTSMAETASTFAENLVLDAAIAQAQTLEEKLFLLETKILNGLKYQVMVPGMFEFEQKLYELRKRGSITAEDISGIMANMFKEFYGEALAENNPYLWMTIPQIFSTELAFYNIPYTIGYLFSNGIYAQAKEQGESFLEQYDSLLQNTGKMNVETLAATYLNQDLGERKFWDASLQPTIEAIHEYLRLTEEFI</sequence>
<evidence type="ECO:0000259" key="7">
    <source>
        <dbReference type="Pfam" id="PF01432"/>
    </source>
</evidence>
<protein>
    <submittedName>
        <fullName evidence="9">M3 family oligoendopeptidase</fullName>
    </submittedName>
</protein>
<feature type="domain" description="Oligopeptidase F N-terminal" evidence="8">
    <location>
        <begin position="114"/>
        <end position="180"/>
    </location>
</feature>
<dbReference type="InterPro" id="IPR013647">
    <property type="entry name" value="OligopepF_N_dom"/>
</dbReference>
<dbReference type="SUPFAM" id="SSF55486">
    <property type="entry name" value="Metalloproteases ('zincins'), catalytic domain"/>
    <property type="match status" value="1"/>
</dbReference>
<gene>
    <name evidence="9" type="ORF">H0185_23535</name>
</gene>
<dbReference type="CDD" id="cd09607">
    <property type="entry name" value="M3B_PepF"/>
    <property type="match status" value="1"/>
</dbReference>
<evidence type="ECO:0000256" key="6">
    <source>
        <dbReference type="RuleBase" id="RU003435"/>
    </source>
</evidence>
<dbReference type="InterPro" id="IPR001567">
    <property type="entry name" value="Pept_M3A_M3B_dom"/>
</dbReference>
<keyword evidence="2 6" id="KW-0479">Metal-binding</keyword>
<keyword evidence="1 6" id="KW-0645">Protease</keyword>
<dbReference type="InterPro" id="IPR042088">
    <property type="entry name" value="OligoPept_F_C"/>
</dbReference>
<dbReference type="EMBL" id="JACWFH010000043">
    <property type="protein sequence ID" value="MBY0099704.1"/>
    <property type="molecule type" value="Genomic_DNA"/>
</dbReference>
<feature type="domain" description="Peptidase M3A/M3B catalytic" evidence="7">
    <location>
        <begin position="203"/>
        <end position="551"/>
    </location>
</feature>
<evidence type="ECO:0000256" key="3">
    <source>
        <dbReference type="ARBA" id="ARBA00022801"/>
    </source>
</evidence>
<dbReference type="Pfam" id="PF08439">
    <property type="entry name" value="Peptidase_M3_N"/>
    <property type="match status" value="1"/>
</dbReference>
<dbReference type="Gene3D" id="1.10.1370.20">
    <property type="entry name" value="Oligoendopeptidase f, C-terminal domain"/>
    <property type="match status" value="1"/>
</dbReference>
<dbReference type="RefSeq" id="WP_221876019.1">
    <property type="nucleotide sequence ID" value="NZ_JACWFH010000043.1"/>
</dbReference>
<keyword evidence="3 6" id="KW-0378">Hydrolase</keyword>
<keyword evidence="10" id="KW-1185">Reference proteome</keyword>
<evidence type="ECO:0000259" key="8">
    <source>
        <dbReference type="Pfam" id="PF08439"/>
    </source>
</evidence>
<dbReference type="InterPro" id="IPR001333">
    <property type="entry name" value="Peptidase_M32_Taq"/>
</dbReference>
<reference evidence="9 10" key="1">
    <citation type="submission" date="2020-07" db="EMBL/GenBank/DDBJ databases">
        <title>Fungal Genomes of the International Space Station.</title>
        <authorList>
            <person name="Seuylemezian A."/>
            <person name="Singh N.K."/>
            <person name="Wood J."/>
            <person name="Venkateswaran K."/>
        </authorList>
    </citation>
    <scope>NUCLEOTIDE SEQUENCE [LARGE SCALE GENOMIC DNA]</scope>
    <source>
        <strain evidence="9 10">PL-B2</strain>
    </source>
</reference>
<comment type="similarity">
    <text evidence="6">Belongs to the peptidase M3 family.</text>
</comment>
<dbReference type="Pfam" id="PF01432">
    <property type="entry name" value="Peptidase_M3"/>
    <property type="match status" value="1"/>
</dbReference>
<organism evidence="9 10">
    <name type="scientific">Mesobacillus maritimus</name>
    <dbReference type="NCBI Taxonomy" id="1643336"/>
    <lineage>
        <taxon>Bacteria</taxon>
        <taxon>Bacillati</taxon>
        <taxon>Bacillota</taxon>
        <taxon>Bacilli</taxon>
        <taxon>Bacillales</taxon>
        <taxon>Bacillaceae</taxon>
        <taxon>Mesobacillus</taxon>
    </lineage>
</organism>
<dbReference type="PANTHER" id="PTHR34217:SF1">
    <property type="entry name" value="CARBOXYPEPTIDASE 1"/>
    <property type="match status" value="1"/>
</dbReference>
<evidence type="ECO:0000256" key="1">
    <source>
        <dbReference type="ARBA" id="ARBA00022670"/>
    </source>
</evidence>
<dbReference type="Gene3D" id="1.20.140.70">
    <property type="entry name" value="Oligopeptidase f, N-terminal domain"/>
    <property type="match status" value="1"/>
</dbReference>
<keyword evidence="5 6" id="KW-0482">Metalloprotease</keyword>
<accession>A0ABS7KBR6</accession>
<name>A0ABS7KBR6_9BACI</name>